<evidence type="ECO:0000256" key="3">
    <source>
        <dbReference type="ARBA" id="ARBA00023295"/>
    </source>
</evidence>
<dbReference type="GeneID" id="87812329"/>
<keyword evidence="7" id="KW-1185">Reference proteome</keyword>
<evidence type="ECO:0000313" key="6">
    <source>
        <dbReference type="EMBL" id="WOO85672.1"/>
    </source>
</evidence>
<dbReference type="GO" id="GO:0031505">
    <property type="term" value="P:fungal-type cell wall organization"/>
    <property type="evidence" value="ECO:0007669"/>
    <property type="project" value="TreeGrafter"/>
</dbReference>
<sequence>MRRFSVAAAAALLVGLASAPLAAFAQGITCNSTVHCPTTAPCCSEYGFCGTGQFCLGGCQPFSSNQPTSCKPNPVCKSYTTDFNDLSRVLLNATQYNGNASKWDWVCECRGHPAVVVPHAHIAVEKGTLVADPNGNGQRLTLTQSGGTLLSSTRYIHYGQIDFTMQASKWAGVVSAAITMSDVKDEIDIEFASTPTNQVQSNYFFLGVVNYTDNKGATHNFSGNTFTEMNTYTLNWQQDQLQWAVNGKVLRTVTKASTLSLDGTQYKYPSTPSRIQISIWPAGLPTSAKGTIEWAGGLIDWNDPDYVANGYFWNTFKSVSISCADEGVDNTDSTVLPDTVGYSYTGNDTSDTPMVTTTNHSTVLGSGAPGALSASISLIGMTAAAAIIPALTWSLF</sequence>
<keyword evidence="1 4" id="KW-0732">Signal</keyword>
<dbReference type="GO" id="GO:0005975">
    <property type="term" value="P:carbohydrate metabolic process"/>
    <property type="evidence" value="ECO:0007669"/>
    <property type="project" value="InterPro"/>
</dbReference>
<dbReference type="AlphaFoldDB" id="A0AAF0YFY3"/>
<feature type="domain" description="GH16" evidence="5">
    <location>
        <begin position="61"/>
        <end position="303"/>
    </location>
</feature>
<keyword evidence="2" id="KW-0378">Hydrolase</keyword>
<feature type="signal peptide" evidence="4">
    <location>
        <begin position="1"/>
        <end position="25"/>
    </location>
</feature>
<dbReference type="Proteomes" id="UP000827549">
    <property type="component" value="Chromosome 7"/>
</dbReference>
<evidence type="ECO:0000256" key="1">
    <source>
        <dbReference type="ARBA" id="ARBA00022729"/>
    </source>
</evidence>
<dbReference type="Gene3D" id="2.60.120.200">
    <property type="match status" value="1"/>
</dbReference>
<evidence type="ECO:0000256" key="2">
    <source>
        <dbReference type="ARBA" id="ARBA00022801"/>
    </source>
</evidence>
<evidence type="ECO:0000256" key="4">
    <source>
        <dbReference type="SAM" id="SignalP"/>
    </source>
</evidence>
<dbReference type="PANTHER" id="PTHR10963">
    <property type="entry name" value="GLYCOSYL HYDROLASE-RELATED"/>
    <property type="match status" value="1"/>
</dbReference>
<dbReference type="PROSITE" id="PS51762">
    <property type="entry name" value="GH16_2"/>
    <property type="match status" value="1"/>
</dbReference>
<feature type="chain" id="PRO_5042064711" evidence="4">
    <location>
        <begin position="26"/>
        <end position="396"/>
    </location>
</feature>
<keyword evidence="3 6" id="KW-0326">Glycosidase</keyword>
<dbReference type="SUPFAM" id="SSF49899">
    <property type="entry name" value="Concanavalin A-like lectins/glucanases"/>
    <property type="match status" value="1"/>
</dbReference>
<dbReference type="EMBL" id="CP086720">
    <property type="protein sequence ID" value="WOO85672.1"/>
    <property type="molecule type" value="Genomic_DNA"/>
</dbReference>
<dbReference type="GO" id="GO:0009277">
    <property type="term" value="C:fungal-type cell wall"/>
    <property type="evidence" value="ECO:0007669"/>
    <property type="project" value="TreeGrafter"/>
</dbReference>
<organism evidence="6 7">
    <name type="scientific">Vanrija pseudolonga</name>
    <dbReference type="NCBI Taxonomy" id="143232"/>
    <lineage>
        <taxon>Eukaryota</taxon>
        <taxon>Fungi</taxon>
        <taxon>Dikarya</taxon>
        <taxon>Basidiomycota</taxon>
        <taxon>Agaricomycotina</taxon>
        <taxon>Tremellomycetes</taxon>
        <taxon>Trichosporonales</taxon>
        <taxon>Trichosporonaceae</taxon>
        <taxon>Vanrija</taxon>
    </lineage>
</organism>
<evidence type="ECO:0000259" key="5">
    <source>
        <dbReference type="PROSITE" id="PS51762"/>
    </source>
</evidence>
<name>A0AAF0YFY3_9TREE</name>
<dbReference type="GO" id="GO:0016757">
    <property type="term" value="F:glycosyltransferase activity"/>
    <property type="evidence" value="ECO:0007669"/>
    <property type="project" value="TreeGrafter"/>
</dbReference>
<dbReference type="Pfam" id="PF00722">
    <property type="entry name" value="Glyco_hydro_16"/>
    <property type="match status" value="1"/>
</dbReference>
<dbReference type="RefSeq" id="XP_062631698.1">
    <property type="nucleotide sequence ID" value="XM_062775714.1"/>
</dbReference>
<protein>
    <submittedName>
        <fullName evidence="6">Glycosidase crf2</fullName>
    </submittedName>
</protein>
<accession>A0AAF0YFY3</accession>
<reference evidence="6" key="1">
    <citation type="submission" date="2023-10" db="EMBL/GenBank/DDBJ databases">
        <authorList>
            <person name="Noh H."/>
        </authorList>
    </citation>
    <scope>NUCLEOTIDE SEQUENCE</scope>
    <source>
        <strain evidence="6">DUCC4014</strain>
    </source>
</reference>
<dbReference type="InterPro" id="IPR013320">
    <property type="entry name" value="ConA-like_dom_sf"/>
</dbReference>
<dbReference type="InterPro" id="IPR050546">
    <property type="entry name" value="Glycosyl_Hydrlase_16"/>
</dbReference>
<dbReference type="PANTHER" id="PTHR10963:SF22">
    <property type="entry name" value="GLYCOSIDASE CRH2-RELATED"/>
    <property type="match status" value="1"/>
</dbReference>
<dbReference type="InterPro" id="IPR000757">
    <property type="entry name" value="Beta-glucanase-like"/>
</dbReference>
<gene>
    <name evidence="6" type="primary">crf2_1</name>
    <name evidence="6" type="ORF">LOC62_07G009166</name>
</gene>
<proteinExistence type="predicted"/>
<evidence type="ECO:0000313" key="7">
    <source>
        <dbReference type="Proteomes" id="UP000827549"/>
    </source>
</evidence>
<dbReference type="GO" id="GO:0004553">
    <property type="term" value="F:hydrolase activity, hydrolyzing O-glycosyl compounds"/>
    <property type="evidence" value="ECO:0007669"/>
    <property type="project" value="InterPro"/>
</dbReference>